<dbReference type="CDD" id="cd00077">
    <property type="entry name" value="HDc"/>
    <property type="match status" value="1"/>
</dbReference>
<dbReference type="CDD" id="cd00156">
    <property type="entry name" value="REC"/>
    <property type="match status" value="1"/>
</dbReference>
<dbReference type="InterPro" id="IPR052020">
    <property type="entry name" value="Cyclic_di-GMP/3'3'-cGAMP_PDE"/>
</dbReference>
<dbReference type="Gene3D" id="3.40.50.2300">
    <property type="match status" value="1"/>
</dbReference>
<dbReference type="PROSITE" id="PS50110">
    <property type="entry name" value="RESPONSE_REGULATORY"/>
    <property type="match status" value="1"/>
</dbReference>
<feature type="modified residue" description="4-aspartylphosphate" evidence="1">
    <location>
        <position position="56"/>
    </location>
</feature>
<comment type="caution">
    <text evidence="4">The sequence shown here is derived from an EMBL/GenBank/DDBJ whole genome shotgun (WGS) entry which is preliminary data.</text>
</comment>
<dbReference type="Pfam" id="PF13487">
    <property type="entry name" value="HD_5"/>
    <property type="match status" value="1"/>
</dbReference>
<dbReference type="SUPFAM" id="SSF109604">
    <property type="entry name" value="HD-domain/PDEase-like"/>
    <property type="match status" value="1"/>
</dbReference>
<dbReference type="SUPFAM" id="SSF52172">
    <property type="entry name" value="CheY-like"/>
    <property type="match status" value="1"/>
</dbReference>
<feature type="domain" description="HD-GYP" evidence="3">
    <location>
        <begin position="127"/>
        <end position="333"/>
    </location>
</feature>
<dbReference type="SMART" id="SM00471">
    <property type="entry name" value="HDc"/>
    <property type="match status" value="1"/>
</dbReference>
<dbReference type="PANTHER" id="PTHR45228">
    <property type="entry name" value="CYCLIC DI-GMP PHOSPHODIESTERASE TM_0186-RELATED"/>
    <property type="match status" value="1"/>
</dbReference>
<dbReference type="EMBL" id="DTIY01000046">
    <property type="protein sequence ID" value="HGY39543.1"/>
    <property type="molecule type" value="Genomic_DNA"/>
</dbReference>
<dbReference type="Pfam" id="PF00072">
    <property type="entry name" value="Response_reg"/>
    <property type="match status" value="1"/>
</dbReference>
<name>A0A7V4WLL3_9BACT</name>
<organism evidence="4">
    <name type="scientific">Candidatus Caldatribacterium saccharofermentans</name>
    <dbReference type="NCBI Taxonomy" id="1454753"/>
    <lineage>
        <taxon>Bacteria</taxon>
        <taxon>Pseudomonadati</taxon>
        <taxon>Atribacterota</taxon>
        <taxon>Atribacteria</taxon>
        <taxon>Atribacterales</taxon>
        <taxon>Candidatus Caldatribacteriaceae</taxon>
        <taxon>Candidatus Caldatribacterium</taxon>
    </lineage>
</organism>
<dbReference type="InterPro" id="IPR003607">
    <property type="entry name" value="HD/PDEase_dom"/>
</dbReference>
<feature type="domain" description="Response regulatory" evidence="2">
    <location>
        <begin position="5"/>
        <end position="123"/>
    </location>
</feature>
<dbReference type="AlphaFoldDB" id="A0A7V4WLL3"/>
<reference evidence="4" key="1">
    <citation type="journal article" date="2020" name="mSystems">
        <title>Genome- and Community-Level Interaction Insights into Carbon Utilization and Element Cycling Functions of Hydrothermarchaeota in Hydrothermal Sediment.</title>
        <authorList>
            <person name="Zhou Z."/>
            <person name="Liu Y."/>
            <person name="Xu W."/>
            <person name="Pan J."/>
            <person name="Luo Z.H."/>
            <person name="Li M."/>
        </authorList>
    </citation>
    <scope>NUCLEOTIDE SEQUENCE [LARGE SCALE GENOMIC DNA]</scope>
    <source>
        <strain evidence="4">SpSt-82</strain>
    </source>
</reference>
<sequence length="338" mass="39230">MENFAVLLVDDDKLTLRVVGQYIEKFGYEVRTTGDGREAIECFEEDPHRYRIIITDLAMPEMDGFDLIRAIRNRSPYVYPYIIVLSGHGEEEFVVKALKLGADNFLEKPVSARKLAAYIESGLQKLTWLTLDVLLELPMKILEFQDEYTGKHVRDIRIIAFLLAKAYSERYDVGDPHFPEYVQIASAFHDIGKIVLPDGLLKKAGPYTQEERRMMEHHTLYGARLLEEAVARHPENRILRTCYEVALFHHERWDGSGYPYGLRGEEIPLAARIVAVADVFNALTSNRHYRSAYLLEEALAILEREKERYDPRVLSLLFEYRNFFDAIKRRRRADQPGT</sequence>
<keyword evidence="1" id="KW-0597">Phosphoprotein</keyword>
<dbReference type="GO" id="GO:0000160">
    <property type="term" value="P:phosphorelay signal transduction system"/>
    <property type="evidence" value="ECO:0007669"/>
    <property type="project" value="InterPro"/>
</dbReference>
<dbReference type="PROSITE" id="PS51832">
    <property type="entry name" value="HD_GYP"/>
    <property type="match status" value="1"/>
</dbReference>
<dbReference type="Gene3D" id="1.10.3210.10">
    <property type="entry name" value="Hypothetical protein af1432"/>
    <property type="match status" value="1"/>
</dbReference>
<protein>
    <submittedName>
        <fullName evidence="4">Response regulator</fullName>
    </submittedName>
</protein>
<evidence type="ECO:0000259" key="2">
    <source>
        <dbReference type="PROSITE" id="PS50110"/>
    </source>
</evidence>
<dbReference type="SMART" id="SM00448">
    <property type="entry name" value="REC"/>
    <property type="match status" value="1"/>
</dbReference>
<evidence type="ECO:0000259" key="3">
    <source>
        <dbReference type="PROSITE" id="PS51832"/>
    </source>
</evidence>
<proteinExistence type="predicted"/>
<evidence type="ECO:0000256" key="1">
    <source>
        <dbReference type="PROSITE-ProRule" id="PRU00169"/>
    </source>
</evidence>
<dbReference type="InterPro" id="IPR037522">
    <property type="entry name" value="HD_GYP_dom"/>
</dbReference>
<dbReference type="PANTHER" id="PTHR45228:SF4">
    <property type="entry name" value="LIPOPROTEIN"/>
    <property type="match status" value="1"/>
</dbReference>
<dbReference type="InterPro" id="IPR011006">
    <property type="entry name" value="CheY-like_superfamily"/>
</dbReference>
<accession>A0A7V4WLL3</accession>
<evidence type="ECO:0000313" key="4">
    <source>
        <dbReference type="EMBL" id="HGY39543.1"/>
    </source>
</evidence>
<dbReference type="InterPro" id="IPR001789">
    <property type="entry name" value="Sig_transdc_resp-reg_receiver"/>
</dbReference>
<gene>
    <name evidence="4" type="ORF">ENW11_07065</name>
</gene>